<accession>A0ABC8Y9S6</accession>
<dbReference type="EC" id="2.7.11.23" evidence="2"/>
<dbReference type="GO" id="GO:0008353">
    <property type="term" value="F:RNA polymerase II CTD heptapeptide repeat kinase activity"/>
    <property type="evidence" value="ECO:0007669"/>
    <property type="project" value="UniProtKB-EC"/>
</dbReference>
<evidence type="ECO:0000256" key="5">
    <source>
        <dbReference type="ARBA" id="ARBA00022741"/>
    </source>
</evidence>
<dbReference type="PANTHER" id="PTHR24056">
    <property type="entry name" value="CELL DIVISION PROTEIN KINASE"/>
    <property type="match status" value="1"/>
</dbReference>
<dbReference type="InterPro" id="IPR050108">
    <property type="entry name" value="CDK"/>
</dbReference>
<evidence type="ECO:0000256" key="3">
    <source>
        <dbReference type="ARBA" id="ARBA00022553"/>
    </source>
</evidence>
<name>A0ABC8Y9S6_9POAL</name>
<sequence length="434" mass="46979">MSTATAEVGAAAGPTELAATRETSAVGARLAAVLDMIEDHRYTETAMSARRAAAISAMIDNVAAAAVEGKPRTVGRRKRRMGNAGWYEEERRLGKGAYGAVTKARHRGTGRVVAVKSLQSGTSDDYGEGVCDLLREACFMAACRGHPSFVGLHGVARAPGTREYSIVMDYAGQTTLYDDMMGRPDGPFPEAEVRRVMRQLLTGAEAMHRHGIVHRDIKPDNILVGDGGDGALRICDFGGAKCMAEYDPPDEVFGAIPYMAPEALLENPDHGTLVDSWSLGCVMAELLGDDMLFVGKKDQTEQLYQIFDVLGVPGKSAWKSLKPSPAYADKVQQWRARNRTLGHRNRLRDLFPEEVLSKDGFEVLKGLLTIDPKKRLTAAAALQCRWFTDNVDDGPLLVPAAPAVSEAGDDMATKTTVWSRVVAFVGRALGMLRP</sequence>
<evidence type="ECO:0000256" key="9">
    <source>
        <dbReference type="PROSITE-ProRule" id="PRU10141"/>
    </source>
</evidence>
<dbReference type="AlphaFoldDB" id="A0ABC8Y9S6"/>
<gene>
    <name evidence="12" type="ORF">URODEC1_LOCUS32498</name>
</gene>
<keyword evidence="3" id="KW-0597">Phosphoprotein</keyword>
<dbReference type="InterPro" id="IPR000719">
    <property type="entry name" value="Prot_kinase_dom"/>
</dbReference>
<keyword evidence="6" id="KW-0418">Kinase</keyword>
<dbReference type="InterPro" id="IPR008271">
    <property type="entry name" value="Ser/Thr_kinase_AS"/>
</dbReference>
<evidence type="ECO:0000259" key="11">
    <source>
        <dbReference type="PROSITE" id="PS50011"/>
    </source>
</evidence>
<evidence type="ECO:0000256" key="1">
    <source>
        <dbReference type="ARBA" id="ARBA00006485"/>
    </source>
</evidence>
<comment type="similarity">
    <text evidence="1">Belongs to the protein kinase superfamily. CMGC Ser/Thr protein kinase family. CDC2/CDKX subfamily.</text>
</comment>
<dbReference type="PANTHER" id="PTHR24056:SF412">
    <property type="entry name" value="PROTEIN KINASE DOMAIN-CONTAINING PROTEIN"/>
    <property type="match status" value="1"/>
</dbReference>
<dbReference type="PROSITE" id="PS50011">
    <property type="entry name" value="PROTEIN_KINASE_DOM"/>
    <property type="match status" value="1"/>
</dbReference>
<dbReference type="InterPro" id="IPR011009">
    <property type="entry name" value="Kinase-like_dom_sf"/>
</dbReference>
<dbReference type="Pfam" id="PF00069">
    <property type="entry name" value="Pkinase"/>
    <property type="match status" value="1"/>
</dbReference>
<evidence type="ECO:0000256" key="2">
    <source>
        <dbReference type="ARBA" id="ARBA00012409"/>
    </source>
</evidence>
<evidence type="ECO:0000256" key="7">
    <source>
        <dbReference type="ARBA" id="ARBA00022840"/>
    </source>
</evidence>
<protein>
    <recommendedName>
        <fullName evidence="2">[RNA-polymerase]-subunit kinase</fullName>
        <ecNumber evidence="2">2.7.11.23</ecNumber>
    </recommendedName>
</protein>
<dbReference type="EMBL" id="OZ075126">
    <property type="protein sequence ID" value="CAL4940396.1"/>
    <property type="molecule type" value="Genomic_DNA"/>
</dbReference>
<keyword evidence="13" id="KW-1185">Reference proteome</keyword>
<keyword evidence="7 9" id="KW-0067">ATP-binding</keyword>
<keyword evidence="10" id="KW-0723">Serine/threonine-protein kinase</keyword>
<dbReference type="PROSITE" id="PS00108">
    <property type="entry name" value="PROTEIN_KINASE_ST"/>
    <property type="match status" value="1"/>
</dbReference>
<dbReference type="InterPro" id="IPR017441">
    <property type="entry name" value="Protein_kinase_ATP_BS"/>
</dbReference>
<dbReference type="Proteomes" id="UP001497457">
    <property type="component" value="Chromosome 16b"/>
</dbReference>
<evidence type="ECO:0000256" key="6">
    <source>
        <dbReference type="ARBA" id="ARBA00022777"/>
    </source>
</evidence>
<evidence type="ECO:0000256" key="10">
    <source>
        <dbReference type="RuleBase" id="RU000304"/>
    </source>
</evidence>
<evidence type="ECO:0000256" key="4">
    <source>
        <dbReference type="ARBA" id="ARBA00022679"/>
    </source>
</evidence>
<evidence type="ECO:0000256" key="8">
    <source>
        <dbReference type="ARBA" id="ARBA00049280"/>
    </source>
</evidence>
<evidence type="ECO:0000313" key="13">
    <source>
        <dbReference type="Proteomes" id="UP001497457"/>
    </source>
</evidence>
<feature type="domain" description="Protein kinase" evidence="11">
    <location>
        <begin position="87"/>
        <end position="387"/>
    </location>
</feature>
<dbReference type="GO" id="GO:0005524">
    <property type="term" value="F:ATP binding"/>
    <property type="evidence" value="ECO:0007669"/>
    <property type="project" value="UniProtKB-UniRule"/>
</dbReference>
<keyword evidence="5 9" id="KW-0547">Nucleotide-binding</keyword>
<dbReference type="Gene3D" id="1.10.510.10">
    <property type="entry name" value="Transferase(Phosphotransferase) domain 1"/>
    <property type="match status" value="1"/>
</dbReference>
<proteinExistence type="inferred from homology"/>
<dbReference type="Gene3D" id="3.30.200.20">
    <property type="entry name" value="Phosphorylase Kinase, domain 1"/>
    <property type="match status" value="1"/>
</dbReference>
<comment type="catalytic activity">
    <reaction evidence="8">
        <text>[DNA-directed RNA polymerase] + ATP = phospho-[DNA-directed RNA polymerase] + ADP + H(+)</text>
        <dbReference type="Rhea" id="RHEA:10216"/>
        <dbReference type="Rhea" id="RHEA-COMP:11321"/>
        <dbReference type="Rhea" id="RHEA-COMP:11322"/>
        <dbReference type="ChEBI" id="CHEBI:15378"/>
        <dbReference type="ChEBI" id="CHEBI:30616"/>
        <dbReference type="ChEBI" id="CHEBI:43176"/>
        <dbReference type="ChEBI" id="CHEBI:68546"/>
        <dbReference type="ChEBI" id="CHEBI:456216"/>
        <dbReference type="EC" id="2.7.11.23"/>
    </reaction>
</comment>
<reference evidence="12" key="1">
    <citation type="submission" date="2024-10" db="EMBL/GenBank/DDBJ databases">
        <authorList>
            <person name="Ryan C."/>
        </authorList>
    </citation>
    <scope>NUCLEOTIDE SEQUENCE [LARGE SCALE GENOMIC DNA]</scope>
</reference>
<keyword evidence="4" id="KW-0808">Transferase</keyword>
<organism evidence="12 13">
    <name type="scientific">Urochloa decumbens</name>
    <dbReference type="NCBI Taxonomy" id="240449"/>
    <lineage>
        <taxon>Eukaryota</taxon>
        <taxon>Viridiplantae</taxon>
        <taxon>Streptophyta</taxon>
        <taxon>Embryophyta</taxon>
        <taxon>Tracheophyta</taxon>
        <taxon>Spermatophyta</taxon>
        <taxon>Magnoliopsida</taxon>
        <taxon>Liliopsida</taxon>
        <taxon>Poales</taxon>
        <taxon>Poaceae</taxon>
        <taxon>PACMAD clade</taxon>
        <taxon>Panicoideae</taxon>
        <taxon>Panicodae</taxon>
        <taxon>Paniceae</taxon>
        <taxon>Melinidinae</taxon>
        <taxon>Urochloa</taxon>
    </lineage>
</organism>
<dbReference type="PROSITE" id="PS00107">
    <property type="entry name" value="PROTEIN_KINASE_ATP"/>
    <property type="match status" value="1"/>
</dbReference>
<evidence type="ECO:0000313" key="12">
    <source>
        <dbReference type="EMBL" id="CAL4940396.1"/>
    </source>
</evidence>
<feature type="binding site" evidence="9">
    <location>
        <position position="116"/>
    </location>
    <ligand>
        <name>ATP</name>
        <dbReference type="ChEBI" id="CHEBI:30616"/>
    </ligand>
</feature>
<dbReference type="SMART" id="SM00220">
    <property type="entry name" value="S_TKc"/>
    <property type="match status" value="1"/>
</dbReference>
<dbReference type="SUPFAM" id="SSF56112">
    <property type="entry name" value="Protein kinase-like (PK-like)"/>
    <property type="match status" value="1"/>
</dbReference>